<dbReference type="GO" id="GO:0004359">
    <property type="term" value="F:glutaminase activity"/>
    <property type="evidence" value="ECO:0007669"/>
    <property type="project" value="UniProtKB-UniRule"/>
</dbReference>
<feature type="binding site" evidence="2">
    <location>
        <position position="139"/>
    </location>
    <ligand>
        <name>substrate</name>
    </ligand>
</feature>
<dbReference type="PANTHER" id="PTHR21343">
    <property type="entry name" value="DETHIOBIOTIN SYNTHETASE"/>
    <property type="match status" value="1"/>
</dbReference>
<dbReference type="EC" id="3.5.1.2" evidence="2"/>
<dbReference type="InterPro" id="IPR011698">
    <property type="entry name" value="GATase_3"/>
</dbReference>
<dbReference type="AlphaFoldDB" id="A0AAE4C6U6"/>
<dbReference type="EMBL" id="JAVDUI010000001">
    <property type="protein sequence ID" value="MDR6892958.1"/>
    <property type="molecule type" value="Genomic_DNA"/>
</dbReference>
<keyword evidence="2" id="KW-0961">Cell wall biogenesis/degradation</keyword>
<feature type="domain" description="CobB/CobQ-like glutamine amidotransferase" evidence="3">
    <location>
        <begin position="17"/>
        <end position="209"/>
    </location>
</feature>
<reference evidence="4" key="1">
    <citation type="submission" date="2023-07" db="EMBL/GenBank/DDBJ databases">
        <title>Sequencing the genomes of 1000 actinobacteria strains.</title>
        <authorList>
            <person name="Klenk H.-P."/>
        </authorList>
    </citation>
    <scope>NUCLEOTIDE SEQUENCE</scope>
    <source>
        <strain evidence="4">DSM 13988</strain>
    </source>
</reference>
<keyword evidence="1 2" id="KW-0315">Glutamine amidotransferase</keyword>
<accession>A0AAE4C6U6</accession>
<dbReference type="GO" id="GO:0009252">
    <property type="term" value="P:peptidoglycan biosynthetic process"/>
    <property type="evidence" value="ECO:0007669"/>
    <property type="project" value="UniProtKB-UniRule"/>
</dbReference>
<keyword evidence="2" id="KW-0436">Ligase</keyword>
<feature type="active site" evidence="2">
    <location>
        <position position="202"/>
    </location>
</feature>
<keyword evidence="2" id="KW-0133">Cell shape</keyword>
<dbReference type="GO" id="GO:0071555">
    <property type="term" value="P:cell wall organization"/>
    <property type="evidence" value="ECO:0007669"/>
    <property type="project" value="UniProtKB-KW"/>
</dbReference>
<comment type="catalytic activity">
    <reaction evidence="2">
        <text>beta-D-GlcNAc-(1-&gt;4)-Mur2Ac(oyl-L-Ala-gamma-D-Glu-L-Lys-D-Ala-D-Ala)-di-trans,octa-cis-undecaprenyl diphosphate + L-glutamine + ATP + H2O = beta-D-GlcNAc-(1-&gt;4)-Mur2Ac(oyl-L-Ala-D-isoglutaminyl-L-Lys-D-Ala-D-Ala)-di-trans,octa-cis-undecaprenyl diphosphate + L-glutamate + ADP + phosphate + H(+)</text>
        <dbReference type="Rhea" id="RHEA:57928"/>
        <dbReference type="ChEBI" id="CHEBI:15377"/>
        <dbReference type="ChEBI" id="CHEBI:15378"/>
        <dbReference type="ChEBI" id="CHEBI:29985"/>
        <dbReference type="ChEBI" id="CHEBI:30616"/>
        <dbReference type="ChEBI" id="CHEBI:43474"/>
        <dbReference type="ChEBI" id="CHEBI:58359"/>
        <dbReference type="ChEBI" id="CHEBI:60033"/>
        <dbReference type="ChEBI" id="CHEBI:62233"/>
        <dbReference type="ChEBI" id="CHEBI:456216"/>
        <dbReference type="EC" id="6.3.5.13"/>
    </reaction>
</comment>
<dbReference type="PANTHER" id="PTHR21343:SF9">
    <property type="entry name" value="LIPID II ISOGLUTAMINYL SYNTHASE (GLUTAMINE-HYDROLYZING) SUBUNIT GATD"/>
    <property type="match status" value="1"/>
</dbReference>
<dbReference type="Proteomes" id="UP001247307">
    <property type="component" value="Unassembled WGS sequence"/>
</dbReference>
<name>A0AAE4C6U6_9MICC</name>
<evidence type="ECO:0000256" key="2">
    <source>
        <dbReference type="HAMAP-Rule" id="MF_02213"/>
    </source>
</evidence>
<feature type="active site" description="Nucleophile" evidence="2">
    <location>
        <position position="105"/>
    </location>
</feature>
<protein>
    <recommendedName>
        <fullName evidence="2">Lipid II isoglutaminyl synthase (glutamine-hydrolyzing) subunit GatD</fullName>
        <ecNumber evidence="2">6.3.5.13</ecNumber>
    </recommendedName>
    <alternativeName>
        <fullName evidence="2">Lipid II isoglutaminyl synthase glutaminase subunit</fullName>
        <ecNumber evidence="2">3.5.1.2</ecNumber>
    </alternativeName>
</protein>
<keyword evidence="5" id="KW-1185">Reference proteome</keyword>
<dbReference type="InterPro" id="IPR033949">
    <property type="entry name" value="CobQ_GATase1"/>
</dbReference>
<dbReference type="EC" id="6.3.5.13" evidence="2"/>
<dbReference type="InterPro" id="IPR029062">
    <property type="entry name" value="Class_I_gatase-like"/>
</dbReference>
<evidence type="ECO:0000313" key="5">
    <source>
        <dbReference type="Proteomes" id="UP001247307"/>
    </source>
</evidence>
<evidence type="ECO:0000259" key="3">
    <source>
        <dbReference type="Pfam" id="PF07685"/>
    </source>
</evidence>
<proteinExistence type="inferred from homology"/>
<dbReference type="GO" id="GO:0009236">
    <property type="term" value="P:cobalamin biosynthetic process"/>
    <property type="evidence" value="ECO:0007669"/>
    <property type="project" value="InterPro"/>
</dbReference>
<evidence type="ECO:0000256" key="1">
    <source>
        <dbReference type="ARBA" id="ARBA00022962"/>
    </source>
</evidence>
<dbReference type="Pfam" id="PF07685">
    <property type="entry name" value="GATase_3"/>
    <property type="match status" value="1"/>
</dbReference>
<dbReference type="GO" id="GO:0008360">
    <property type="term" value="P:regulation of cell shape"/>
    <property type="evidence" value="ECO:0007669"/>
    <property type="project" value="UniProtKB-KW"/>
</dbReference>
<dbReference type="SUPFAM" id="SSF52317">
    <property type="entry name" value="Class I glutamine amidotransferase-like"/>
    <property type="match status" value="1"/>
</dbReference>
<dbReference type="InterPro" id="IPR043702">
    <property type="entry name" value="Lipid_II_synth_GatD"/>
</dbReference>
<comment type="similarity">
    <text evidence="2">Belongs to the CobB/CobQ family. GatD subfamily.</text>
</comment>
<comment type="function">
    <text evidence="2">The lipid II isoglutaminyl synthase complex catalyzes the formation of alpha-D-isoglutamine in the cell wall lipid II stem peptide. The GatD subunit catalyzes the hydrolysis of glutamine to glutamate and ammonia. The resulting ammonia molecule is channeled to the active site of MurT.</text>
</comment>
<gene>
    <name evidence="2" type="primary">gatD</name>
    <name evidence="4" type="ORF">J2S35_001898</name>
</gene>
<comment type="subunit">
    <text evidence="2">Forms a heterodimer with MurT.</text>
</comment>
<dbReference type="PROSITE" id="PS51274">
    <property type="entry name" value="GATASE_COBBQ"/>
    <property type="match status" value="1"/>
</dbReference>
<dbReference type="CDD" id="cd01750">
    <property type="entry name" value="GATase1_CobQ"/>
    <property type="match status" value="1"/>
</dbReference>
<keyword evidence="2" id="KW-0573">Peptidoglycan synthesis</keyword>
<comment type="caution">
    <text evidence="4">The sequence shown here is derived from an EMBL/GenBank/DDBJ whole genome shotgun (WGS) entry which is preliminary data.</text>
</comment>
<organism evidence="4 5">
    <name type="scientific">Falsarthrobacter nasiphocae</name>
    <dbReference type="NCBI Taxonomy" id="189863"/>
    <lineage>
        <taxon>Bacteria</taxon>
        <taxon>Bacillati</taxon>
        <taxon>Actinomycetota</taxon>
        <taxon>Actinomycetes</taxon>
        <taxon>Micrococcales</taxon>
        <taxon>Micrococcaceae</taxon>
        <taxon>Falsarthrobacter</taxon>
    </lineage>
</organism>
<comment type="catalytic activity">
    <reaction evidence="2">
        <text>L-glutamine + H2O = L-glutamate + NH4(+)</text>
        <dbReference type="Rhea" id="RHEA:15889"/>
        <dbReference type="ChEBI" id="CHEBI:15377"/>
        <dbReference type="ChEBI" id="CHEBI:28938"/>
        <dbReference type="ChEBI" id="CHEBI:29985"/>
        <dbReference type="ChEBI" id="CHEBI:58359"/>
        <dbReference type="EC" id="3.5.1.2"/>
    </reaction>
</comment>
<comment type="pathway">
    <text evidence="2">Cell wall biogenesis; peptidoglycan biosynthesis.</text>
</comment>
<evidence type="ECO:0000313" key="4">
    <source>
        <dbReference type="EMBL" id="MDR6892958.1"/>
    </source>
</evidence>
<dbReference type="GO" id="GO:0140282">
    <property type="term" value="F:carbon-nitrogen ligase activity on lipid II"/>
    <property type="evidence" value="ECO:0007669"/>
    <property type="project" value="UniProtKB-UniRule"/>
</dbReference>
<dbReference type="HAMAP" id="MF_02213">
    <property type="entry name" value="Lipid_II_synth_GatD"/>
    <property type="match status" value="1"/>
</dbReference>
<sequence>MSHPIFTPEGPSKGALRIVQLYPDDMNIYGDWGNTLTLARRAAWHGYSPEIVDYNVGDAFPEDADVIVGGGGQDSGQFKIIDDLARIADRLTGLAADGSPMLVICGMYQLFGHEFETLSGRVLPGLGILDLTTKGTDERLIGNVVTESDEFGRIVGYENHSGKTVLGSGAEPLGRVVVGAGNNGEDETEGARHANVLGTYLHGSLLPKNPALADCLLRTAAERRHGEFVPGALDDSLEERARRSAEKRPR</sequence>
<dbReference type="RefSeq" id="WP_309852811.1">
    <property type="nucleotide sequence ID" value="NZ_BAAAIU010000004.1"/>
</dbReference>
<keyword evidence="2" id="KW-0378">Hydrolase</keyword>